<gene>
    <name evidence="2" type="ORF">EZS28_020157</name>
</gene>
<accession>A0A5J4VNX6</accession>
<evidence type="ECO:0000313" key="3">
    <source>
        <dbReference type="Proteomes" id="UP000324800"/>
    </source>
</evidence>
<dbReference type="InterPro" id="IPR041232">
    <property type="entry name" value="NPL"/>
</dbReference>
<protein>
    <recommendedName>
        <fullName evidence="1">Nucleoplasmin-like domain-containing protein</fullName>
    </recommendedName>
</protein>
<dbReference type="Gene3D" id="2.60.120.340">
    <property type="entry name" value="Nucleoplasmin core domain"/>
    <property type="match status" value="1"/>
</dbReference>
<proteinExistence type="predicted"/>
<sequence length="96" mass="10650">MAFFADILMPGTIYNRTIPPFSTLSLTGTCIDTNNSTGKATLNILRENNAIPLCYLDMQNTPQQEIDLCLRPRESIELQVEGNANICISGFWKPAV</sequence>
<dbReference type="Pfam" id="PF17800">
    <property type="entry name" value="NPL"/>
    <property type="match status" value="1"/>
</dbReference>
<comment type="caution">
    <text evidence="2">The sequence shown here is derived from an EMBL/GenBank/DDBJ whole genome shotgun (WGS) entry which is preliminary data.</text>
</comment>
<evidence type="ECO:0000313" key="2">
    <source>
        <dbReference type="EMBL" id="KAA6384318.1"/>
    </source>
</evidence>
<organism evidence="2 3">
    <name type="scientific">Streblomastix strix</name>
    <dbReference type="NCBI Taxonomy" id="222440"/>
    <lineage>
        <taxon>Eukaryota</taxon>
        <taxon>Metamonada</taxon>
        <taxon>Preaxostyla</taxon>
        <taxon>Oxymonadida</taxon>
        <taxon>Streblomastigidae</taxon>
        <taxon>Streblomastix</taxon>
    </lineage>
</organism>
<feature type="domain" description="Nucleoplasmin-like" evidence="1">
    <location>
        <begin position="3"/>
        <end position="91"/>
    </location>
</feature>
<dbReference type="Proteomes" id="UP000324800">
    <property type="component" value="Unassembled WGS sequence"/>
</dbReference>
<reference evidence="2 3" key="1">
    <citation type="submission" date="2019-03" db="EMBL/GenBank/DDBJ databases">
        <title>Single cell metagenomics reveals metabolic interactions within the superorganism composed of flagellate Streblomastix strix and complex community of Bacteroidetes bacteria on its surface.</title>
        <authorList>
            <person name="Treitli S.C."/>
            <person name="Kolisko M."/>
            <person name="Husnik F."/>
            <person name="Keeling P."/>
            <person name="Hampl V."/>
        </authorList>
    </citation>
    <scope>NUCLEOTIDE SEQUENCE [LARGE SCALE GENOMIC DNA]</scope>
    <source>
        <strain evidence="2">ST1C</strain>
    </source>
</reference>
<name>A0A5J4VNX6_9EUKA</name>
<evidence type="ECO:0000259" key="1">
    <source>
        <dbReference type="Pfam" id="PF17800"/>
    </source>
</evidence>
<dbReference type="AlphaFoldDB" id="A0A5J4VNX6"/>
<dbReference type="EMBL" id="SNRW01005815">
    <property type="protein sequence ID" value="KAA6384318.1"/>
    <property type="molecule type" value="Genomic_DNA"/>
</dbReference>